<name>A0A177XVZ5_9VIBR</name>
<dbReference type="Proteomes" id="UP000078406">
    <property type="component" value="Unassembled WGS sequence"/>
</dbReference>
<organism evidence="1 2">
    <name type="scientific">Vibrio bivalvicida</name>
    <dbReference type="NCBI Taxonomy" id="1276888"/>
    <lineage>
        <taxon>Bacteria</taxon>
        <taxon>Pseudomonadati</taxon>
        <taxon>Pseudomonadota</taxon>
        <taxon>Gammaproteobacteria</taxon>
        <taxon>Vibrionales</taxon>
        <taxon>Vibrionaceae</taxon>
        <taxon>Vibrio</taxon>
        <taxon>Vibrio oreintalis group</taxon>
    </lineage>
</organism>
<sequence length="143" mass="16249">MERFAYFSPELISGDELRAAYTFAVKMAKEKDAPLTVLVNSIGTCSQFLEKIFTEVEKNKLRRYETITKNGVDVQLKSPDGFKDYQPYGVILALHSSPKAIQKIESNDQTIAVIAVAEINHLAEHLTNWKTEKDVKELKRQDT</sequence>
<proteinExistence type="predicted"/>
<dbReference type="EMBL" id="LLEI02000063">
    <property type="protein sequence ID" value="OAJ92792.1"/>
    <property type="molecule type" value="Genomic_DNA"/>
</dbReference>
<evidence type="ECO:0000313" key="2">
    <source>
        <dbReference type="Proteomes" id="UP000078406"/>
    </source>
</evidence>
<reference evidence="1 2" key="1">
    <citation type="journal article" date="2016" name="Syst. Appl. Microbiol.">
        <title>Vibrio bivalvicida sp. nov., a novel larval pathogen for bivalve molluscs reared in a hatchery.</title>
        <authorList>
            <person name="Dubert J."/>
            <person name="Romalde J.L."/>
            <person name="Prado S."/>
            <person name="Barja J.L."/>
        </authorList>
    </citation>
    <scope>NUCLEOTIDE SEQUENCE [LARGE SCALE GENOMIC DNA]</scope>
    <source>
        <strain evidence="1 2">605</strain>
    </source>
</reference>
<protein>
    <submittedName>
        <fullName evidence="1">Uncharacterized protein</fullName>
    </submittedName>
</protein>
<dbReference type="AlphaFoldDB" id="A0A177XVZ5"/>
<comment type="caution">
    <text evidence="1">The sequence shown here is derived from an EMBL/GenBank/DDBJ whole genome shotgun (WGS) entry which is preliminary data.</text>
</comment>
<evidence type="ECO:0000313" key="1">
    <source>
        <dbReference type="EMBL" id="OAJ92792.1"/>
    </source>
</evidence>
<gene>
    <name evidence="1" type="ORF">APB76_18185</name>
</gene>
<accession>A0A177XVZ5</accession>
<dbReference type="RefSeq" id="WP_054963669.1">
    <property type="nucleotide sequence ID" value="NZ_LLEI02000063.1"/>
</dbReference>